<keyword evidence="13" id="KW-1185">Reference proteome</keyword>
<dbReference type="Proteomes" id="UP001150942">
    <property type="component" value="Unassembled WGS sequence"/>
</dbReference>
<dbReference type="Pfam" id="PF01699">
    <property type="entry name" value="Na_Ca_ex"/>
    <property type="match status" value="2"/>
</dbReference>
<evidence type="ECO:0000256" key="4">
    <source>
        <dbReference type="ARBA" id="ARBA00022568"/>
    </source>
</evidence>
<dbReference type="AlphaFoldDB" id="A0A9W9MY98"/>
<dbReference type="PANTHER" id="PTHR31503:SF22">
    <property type="entry name" value="VACUOLAR CALCIUM ION TRANSPORTER"/>
    <property type="match status" value="1"/>
</dbReference>
<keyword evidence="4 10" id="KW-0109">Calcium transport</keyword>
<keyword evidence="9 10" id="KW-0472">Membrane</keyword>
<dbReference type="Gene3D" id="1.20.1420.30">
    <property type="entry name" value="NCX, central ion-binding region"/>
    <property type="match status" value="1"/>
</dbReference>
<dbReference type="InterPro" id="IPR004798">
    <property type="entry name" value="CAX-like"/>
</dbReference>
<feature type="transmembrane region" description="Helical" evidence="10">
    <location>
        <begin position="366"/>
        <end position="391"/>
    </location>
</feature>
<feature type="transmembrane region" description="Helical" evidence="10">
    <location>
        <begin position="298"/>
        <end position="320"/>
    </location>
</feature>
<dbReference type="NCBIfam" id="TIGR00378">
    <property type="entry name" value="cax"/>
    <property type="match status" value="1"/>
</dbReference>
<feature type="transmembrane region" description="Helical" evidence="10">
    <location>
        <begin position="216"/>
        <end position="234"/>
    </location>
</feature>
<dbReference type="GO" id="GO:0006874">
    <property type="term" value="P:intracellular calcium ion homeostasis"/>
    <property type="evidence" value="ECO:0007669"/>
    <property type="project" value="TreeGrafter"/>
</dbReference>
<organism evidence="12 13">
    <name type="scientific">Penicillium cf. viridicatum</name>
    <dbReference type="NCBI Taxonomy" id="2972119"/>
    <lineage>
        <taxon>Eukaryota</taxon>
        <taxon>Fungi</taxon>
        <taxon>Dikarya</taxon>
        <taxon>Ascomycota</taxon>
        <taxon>Pezizomycotina</taxon>
        <taxon>Eurotiomycetes</taxon>
        <taxon>Eurotiomycetidae</taxon>
        <taxon>Eurotiales</taxon>
        <taxon>Aspergillaceae</taxon>
        <taxon>Penicillium</taxon>
    </lineage>
</organism>
<name>A0A9W9MY98_9EURO</name>
<evidence type="ECO:0000256" key="1">
    <source>
        <dbReference type="ARBA" id="ARBA00004127"/>
    </source>
</evidence>
<gene>
    <name evidence="12" type="ORF">N7449_004167</name>
</gene>
<feature type="transmembrane region" description="Helical" evidence="10">
    <location>
        <begin position="143"/>
        <end position="166"/>
    </location>
</feature>
<protein>
    <recommendedName>
        <fullName evidence="10">Vacuolar calcium ion transporter</fullName>
    </recommendedName>
</protein>
<proteinExistence type="inferred from homology"/>
<comment type="subcellular location">
    <subcellularLocation>
        <location evidence="1">Endomembrane system</location>
        <topology evidence="1">Multi-pass membrane protein</topology>
    </subcellularLocation>
    <subcellularLocation>
        <location evidence="10">Vacuole membrane</location>
    </subcellularLocation>
</comment>
<dbReference type="GO" id="GO:0015369">
    <property type="term" value="F:calcium:proton antiporter activity"/>
    <property type="evidence" value="ECO:0007669"/>
    <property type="project" value="UniProtKB-UniRule"/>
</dbReference>
<evidence type="ECO:0000313" key="12">
    <source>
        <dbReference type="EMBL" id="KAJ5209788.1"/>
    </source>
</evidence>
<reference evidence="12" key="1">
    <citation type="submission" date="2022-11" db="EMBL/GenBank/DDBJ databases">
        <authorList>
            <person name="Petersen C."/>
        </authorList>
    </citation>
    <scope>NUCLEOTIDE SEQUENCE</scope>
    <source>
        <strain evidence="12">IBT 20477</strain>
    </source>
</reference>
<evidence type="ECO:0000256" key="2">
    <source>
        <dbReference type="ARBA" id="ARBA00008170"/>
    </source>
</evidence>
<keyword evidence="3 10" id="KW-0813">Transport</keyword>
<evidence type="ECO:0000256" key="5">
    <source>
        <dbReference type="ARBA" id="ARBA00022692"/>
    </source>
</evidence>
<feature type="transmembrane region" description="Helical" evidence="10">
    <location>
        <begin position="178"/>
        <end position="196"/>
    </location>
</feature>
<evidence type="ECO:0000256" key="9">
    <source>
        <dbReference type="ARBA" id="ARBA00023136"/>
    </source>
</evidence>
<comment type="similarity">
    <text evidence="2 10">Belongs to the Ca(2+):cation antiporter (CaCA) (TC 2.A.19) family.</text>
</comment>
<dbReference type="InterPro" id="IPR044880">
    <property type="entry name" value="NCX_ion-bd_dom_sf"/>
</dbReference>
<feature type="transmembrane region" description="Helical" evidence="10">
    <location>
        <begin position="425"/>
        <end position="445"/>
    </location>
</feature>
<accession>A0A9W9MY98</accession>
<keyword evidence="10" id="KW-0050">Antiport</keyword>
<keyword evidence="6 10" id="KW-0106">Calcium</keyword>
<dbReference type="GO" id="GO:0000329">
    <property type="term" value="C:fungal-type vacuole membrane"/>
    <property type="evidence" value="ECO:0007669"/>
    <property type="project" value="TreeGrafter"/>
</dbReference>
<feature type="transmembrane region" description="Helical" evidence="10">
    <location>
        <begin position="327"/>
        <end position="346"/>
    </location>
</feature>
<feature type="transmembrane region" description="Helical" evidence="10">
    <location>
        <begin position="112"/>
        <end position="131"/>
    </location>
</feature>
<evidence type="ECO:0000259" key="11">
    <source>
        <dbReference type="Pfam" id="PF01699"/>
    </source>
</evidence>
<keyword evidence="5 10" id="KW-0812">Transmembrane</keyword>
<feature type="transmembrane region" description="Helical" evidence="10">
    <location>
        <begin position="246"/>
        <end position="266"/>
    </location>
</feature>
<dbReference type="OrthoDB" id="1699231at2759"/>
<keyword evidence="8 10" id="KW-0406">Ion transport</keyword>
<comment type="function">
    <text evidence="10">Has a role in promoting intracellular calcium ion sequestration via the exchange of calcium ions for hydrogen ions across the vacuolar membrane. Involved also in manganese ion homeostasis via its uptake into the vacuole.</text>
</comment>
<dbReference type="InterPro" id="IPR004713">
    <property type="entry name" value="CaH_exchang"/>
</dbReference>
<keyword evidence="10" id="KW-0926">Vacuole</keyword>
<dbReference type="EMBL" id="JAPQKQ010000002">
    <property type="protein sequence ID" value="KAJ5209788.1"/>
    <property type="molecule type" value="Genomic_DNA"/>
</dbReference>
<feature type="domain" description="Sodium/calcium exchanger membrane region" evidence="11">
    <location>
        <begin position="112"/>
        <end position="265"/>
    </location>
</feature>
<reference evidence="12" key="2">
    <citation type="journal article" date="2023" name="IMA Fungus">
        <title>Comparative genomic study of the Penicillium genus elucidates a diverse pangenome and 15 lateral gene transfer events.</title>
        <authorList>
            <person name="Petersen C."/>
            <person name="Sorensen T."/>
            <person name="Nielsen M.R."/>
            <person name="Sondergaard T.E."/>
            <person name="Sorensen J.L."/>
            <person name="Fitzpatrick D.A."/>
            <person name="Frisvad J.C."/>
            <person name="Nielsen K.L."/>
        </authorList>
    </citation>
    <scope>NUCLEOTIDE SEQUENCE</scope>
    <source>
        <strain evidence="12">IBT 20477</strain>
    </source>
</reference>
<sequence length="446" mass="48846">MVTFETQLVSKSCFPGPGVTSHFKLHFRGCPDFSRFIMFRRGTQPEPCGPELSHHQRHQIQDADIDPWTQIQRFFKMPSQTGLTELNINHGWPVMVLLPLAGLAKIFHWNPIIVLVVNIVAIIFLSEAISISSDELAEHLGELQGALLSATFGNTVELTAGILALVHGEIPFAQSVMVGSILSDILLVFGCCLITASYNKEVLEFNSALAKTLSSLMMITSVTMLLPTALYSTFPVSEIDDRVLSFSRGTSLVLLALYGGYLYFYLGTHKHLFLSNESETSDDEIEEDSSSAANRASLASSIIRLITAVTATVFCTEILLESIGDMTRTLGVSEVFIAIVFIPIASNSTEGVTVITASRTGDTDSAIRVIIDSLLQIGLFVIPFLVVIGWCIAEPMTLFFDSFQTVAMFLAILVVNHLLRDGQYAYIHGAMLLALYSSLVTAFYAH</sequence>
<comment type="caution">
    <text evidence="12">The sequence shown here is derived from an EMBL/GenBank/DDBJ whole genome shotgun (WGS) entry which is preliminary data.</text>
</comment>
<evidence type="ECO:0000313" key="13">
    <source>
        <dbReference type="Proteomes" id="UP001150942"/>
    </source>
</evidence>
<dbReference type="InterPro" id="IPR004837">
    <property type="entry name" value="NaCa_Exmemb"/>
</dbReference>
<evidence type="ECO:0000256" key="8">
    <source>
        <dbReference type="ARBA" id="ARBA00023065"/>
    </source>
</evidence>
<keyword evidence="7 10" id="KW-1133">Transmembrane helix</keyword>
<feature type="transmembrane region" description="Helical" evidence="10">
    <location>
        <begin position="398"/>
        <end position="419"/>
    </location>
</feature>
<evidence type="ECO:0000256" key="7">
    <source>
        <dbReference type="ARBA" id="ARBA00022989"/>
    </source>
</evidence>
<evidence type="ECO:0000256" key="10">
    <source>
        <dbReference type="RuleBase" id="RU365028"/>
    </source>
</evidence>
<evidence type="ECO:0000256" key="6">
    <source>
        <dbReference type="ARBA" id="ARBA00022837"/>
    </source>
</evidence>
<feature type="domain" description="Sodium/calcium exchanger membrane region" evidence="11">
    <location>
        <begin position="301"/>
        <end position="444"/>
    </location>
</feature>
<evidence type="ECO:0000256" key="3">
    <source>
        <dbReference type="ARBA" id="ARBA00022448"/>
    </source>
</evidence>
<dbReference type="PANTHER" id="PTHR31503">
    <property type="entry name" value="VACUOLAR CALCIUM ION TRANSPORTER"/>
    <property type="match status" value="1"/>
</dbReference>
<dbReference type="GO" id="GO:0012505">
    <property type="term" value="C:endomembrane system"/>
    <property type="evidence" value="ECO:0007669"/>
    <property type="project" value="UniProtKB-SubCell"/>
</dbReference>
<comment type="caution">
    <text evidence="10">Lacks conserved residue(s) required for the propagation of feature annotation.</text>
</comment>